<evidence type="ECO:0000313" key="3">
    <source>
        <dbReference type="EMBL" id="EAS03865.1"/>
    </source>
</evidence>
<name>I7MI37_TETTS</name>
<dbReference type="eggNOG" id="KOG0419">
    <property type="taxonomic scope" value="Eukaryota"/>
</dbReference>
<dbReference type="InterPro" id="IPR050113">
    <property type="entry name" value="Ub_conjugating_enzyme"/>
</dbReference>
<reference evidence="4" key="1">
    <citation type="journal article" date="2006" name="PLoS Biol.">
        <title>Macronuclear genome sequence of the ciliate Tetrahymena thermophila, a model eukaryote.</title>
        <authorList>
            <person name="Eisen J.A."/>
            <person name="Coyne R.S."/>
            <person name="Wu M."/>
            <person name="Wu D."/>
            <person name="Thiagarajan M."/>
            <person name="Wortman J.R."/>
            <person name="Badger J.H."/>
            <person name="Ren Q."/>
            <person name="Amedeo P."/>
            <person name="Jones K.M."/>
            <person name="Tallon L.J."/>
            <person name="Delcher A.L."/>
            <person name="Salzberg S.L."/>
            <person name="Silva J.C."/>
            <person name="Haas B.J."/>
            <person name="Majoros W.H."/>
            <person name="Farzad M."/>
            <person name="Carlton J.M."/>
            <person name="Smith R.K. Jr."/>
            <person name="Garg J."/>
            <person name="Pearlman R.E."/>
            <person name="Karrer K.M."/>
            <person name="Sun L."/>
            <person name="Manning G."/>
            <person name="Elde N.C."/>
            <person name="Turkewitz A.P."/>
            <person name="Asai D.J."/>
            <person name="Wilkes D.E."/>
            <person name="Wang Y."/>
            <person name="Cai H."/>
            <person name="Collins K."/>
            <person name="Stewart B.A."/>
            <person name="Lee S.R."/>
            <person name="Wilamowska K."/>
            <person name="Weinberg Z."/>
            <person name="Ruzzo W.L."/>
            <person name="Wloga D."/>
            <person name="Gaertig J."/>
            <person name="Frankel J."/>
            <person name="Tsao C.-C."/>
            <person name="Gorovsky M.A."/>
            <person name="Keeling P.J."/>
            <person name="Waller R.F."/>
            <person name="Patron N.J."/>
            <person name="Cherry J.M."/>
            <person name="Stover N.A."/>
            <person name="Krieger C.J."/>
            <person name="del Toro C."/>
            <person name="Ryder H.F."/>
            <person name="Williamson S.C."/>
            <person name="Barbeau R.A."/>
            <person name="Hamilton E.P."/>
            <person name="Orias E."/>
        </authorList>
    </citation>
    <scope>NUCLEOTIDE SEQUENCE [LARGE SCALE GENOMIC DNA]</scope>
    <source>
        <strain evidence="4">SB210</strain>
    </source>
</reference>
<dbReference type="OrthoDB" id="109543at2759"/>
<dbReference type="RefSeq" id="XP_001024110.1">
    <property type="nucleotide sequence ID" value="XM_001024110.1"/>
</dbReference>
<feature type="domain" description="UBC core" evidence="2">
    <location>
        <begin position="7"/>
        <end position="177"/>
    </location>
</feature>
<dbReference type="InParanoid" id="I7MI37"/>
<feature type="region of interest" description="Disordered" evidence="1">
    <location>
        <begin position="588"/>
        <end position="615"/>
    </location>
</feature>
<dbReference type="CDD" id="cd23955">
    <property type="entry name" value="UBCc_invertebrate"/>
    <property type="match status" value="1"/>
</dbReference>
<dbReference type="EMBL" id="GG662471">
    <property type="protein sequence ID" value="EAS03865.1"/>
    <property type="molecule type" value="Genomic_DNA"/>
</dbReference>
<protein>
    <submittedName>
        <fullName evidence="3">Ubiquitin-conjugating enzyme</fullName>
    </submittedName>
</protein>
<dbReference type="PANTHER" id="PTHR24067">
    <property type="entry name" value="UBIQUITIN-CONJUGATING ENZYME E2"/>
    <property type="match status" value="1"/>
</dbReference>
<accession>I7MI37</accession>
<keyword evidence="4" id="KW-1185">Reference proteome</keyword>
<evidence type="ECO:0000259" key="2">
    <source>
        <dbReference type="PROSITE" id="PS50127"/>
    </source>
</evidence>
<gene>
    <name evidence="3" type="ORF">TTHERM_00659090</name>
</gene>
<dbReference type="AlphaFoldDB" id="I7MI37"/>
<proteinExistence type="predicted"/>
<dbReference type="KEGG" id="tet:TTHERM_00659090"/>
<dbReference type="HOGENOM" id="CLU_444484_0_0_1"/>
<dbReference type="STRING" id="312017.I7MI37"/>
<dbReference type="Gene3D" id="3.10.110.10">
    <property type="entry name" value="Ubiquitin Conjugating Enzyme"/>
    <property type="match status" value="1"/>
</dbReference>
<organism evidence="3 4">
    <name type="scientific">Tetrahymena thermophila (strain SB210)</name>
    <dbReference type="NCBI Taxonomy" id="312017"/>
    <lineage>
        <taxon>Eukaryota</taxon>
        <taxon>Sar</taxon>
        <taxon>Alveolata</taxon>
        <taxon>Ciliophora</taxon>
        <taxon>Intramacronucleata</taxon>
        <taxon>Oligohymenophorea</taxon>
        <taxon>Hymenostomatida</taxon>
        <taxon>Tetrahymenina</taxon>
        <taxon>Tetrahymenidae</taxon>
        <taxon>Tetrahymena</taxon>
    </lineage>
</organism>
<evidence type="ECO:0000313" key="4">
    <source>
        <dbReference type="Proteomes" id="UP000009168"/>
    </source>
</evidence>
<sequence>MSKSRQFALKRITKDYKEIQQNPVNGVGICQLDPNDPFQFLVNIKVMSGGYKDLLFHLLLILPEQYPCKPPRMLIFPGQPYDHDFHHHIYPENDGYYKFCIDLLDKAYMDSDAIGSGWSPGYTFCTLLMQIQNFLADPDFSPEENEEAFARAPQILKKVESYSYTHQVGDQTFVHSTQKPYPPLQIVEDQQVDLKSTLLNQVKERVSCFIMKENIVENPTGIYGYPLFVQRDKFNRLQQKPIPEILSLEGFQSQLQQYGIKGFDVNHGITFKTGMGEAYNAFLPIFLNKQHFQQSKHILKECLAAISNSEHLEMQVLQVLPNLINKMVVALLNDSMHQSISAIEAYVHFTQLFHYLIEDNPSIAKEVDLRVKAMIQSDKSRSKQELGDIGEFLVVLTASQYALTPSLINVLYREYFARQIFWITKNSEHYSKYLKEYKSPQCLNSVFQSALISNKLLIFNIEASKRFAEDKEYLNKLADERYSVIPEEDAVKFIKETNQMIKDINNHVKLMDFLGLGNMYNTDQSCYNLFKIAIYVSNFQRYTNFNLQLQYGKSTPDTLQIQGDYSQPIIKVSDLVLKSEQIKQKKVSSVQTETHVSSSNNQAIKVEQNEKQMNK</sequence>
<dbReference type="SMART" id="SM00212">
    <property type="entry name" value="UBCc"/>
    <property type="match status" value="1"/>
</dbReference>
<dbReference type="GeneID" id="7830199"/>
<dbReference type="OMA" id="KILAFQV"/>
<dbReference type="Pfam" id="PF00179">
    <property type="entry name" value="UQ_con"/>
    <property type="match status" value="1"/>
</dbReference>
<evidence type="ECO:0000256" key="1">
    <source>
        <dbReference type="SAM" id="MobiDB-lite"/>
    </source>
</evidence>
<dbReference type="InterPro" id="IPR016135">
    <property type="entry name" value="UBQ-conjugating_enzyme/RWD"/>
</dbReference>
<dbReference type="PROSITE" id="PS50127">
    <property type="entry name" value="UBC_2"/>
    <property type="match status" value="1"/>
</dbReference>
<dbReference type="InterPro" id="IPR000608">
    <property type="entry name" value="UBC"/>
</dbReference>
<feature type="compositionally biased region" description="Polar residues" evidence="1">
    <location>
        <begin position="588"/>
        <end position="603"/>
    </location>
</feature>
<dbReference type="Proteomes" id="UP000009168">
    <property type="component" value="Unassembled WGS sequence"/>
</dbReference>
<dbReference type="SUPFAM" id="SSF54495">
    <property type="entry name" value="UBC-like"/>
    <property type="match status" value="1"/>
</dbReference>